<dbReference type="CDD" id="cd00064">
    <property type="entry name" value="FU"/>
    <property type="match status" value="1"/>
</dbReference>
<evidence type="ECO:0000313" key="3">
    <source>
        <dbReference type="Proteomes" id="UP000692954"/>
    </source>
</evidence>
<organism evidence="2 3">
    <name type="scientific">Paramecium sonneborni</name>
    <dbReference type="NCBI Taxonomy" id="65129"/>
    <lineage>
        <taxon>Eukaryota</taxon>
        <taxon>Sar</taxon>
        <taxon>Alveolata</taxon>
        <taxon>Ciliophora</taxon>
        <taxon>Intramacronucleata</taxon>
        <taxon>Oligohymenophorea</taxon>
        <taxon>Peniculida</taxon>
        <taxon>Parameciidae</taxon>
        <taxon>Paramecium</taxon>
    </lineage>
</organism>
<dbReference type="PANTHER" id="PTHR39767">
    <property type="entry name" value="CALCIUM/CALMODULIN-BINDING MEMBRANE PROTEIN PCM4-RELATED"/>
    <property type="match status" value="1"/>
</dbReference>
<dbReference type="AlphaFoldDB" id="A0A8S1PUQ2"/>
<dbReference type="PANTHER" id="PTHR39767:SF2">
    <property type="entry name" value="CHROMOSOME UNDETERMINED SCAFFOLD_1, WHOLE GENOME SHOTGUN SEQUENCE"/>
    <property type="match status" value="1"/>
</dbReference>
<evidence type="ECO:0000256" key="1">
    <source>
        <dbReference type="SAM" id="SignalP"/>
    </source>
</evidence>
<dbReference type="InterPro" id="IPR006212">
    <property type="entry name" value="Furin_repeat"/>
</dbReference>
<feature type="chain" id="PRO_5035775078" evidence="1">
    <location>
        <begin position="22"/>
        <end position="544"/>
    </location>
</feature>
<protein>
    <submittedName>
        <fullName evidence="2">Uncharacterized protein</fullName>
    </submittedName>
</protein>
<sequence>MNKFILFVLILINGELQKIYEEMIENFQGNNGWNIQHGQAQQEICNSKFVFGGLQSQTIISKVIPVPKHSYIKISLDIWSYEQLGQVKIYLDQNEVLKESQMEKCSENKNVIQAITSEFVHSGSSIIIVMNGDGQENENKWGFRNLVLMIEECPGLCQVCDYINVDDQCQKWIEFQNSWTSTHINFMGQDGWISLGGINGATNCGGVPLIGGYKKFGQRQGLRKIIKLVPHYKLRLNVLWAKIDSWDNEKGLILIDGKEVWSQSFNNNDGYGIKLCGNSEAKYLTLFKRIDLTVNHTGDQVQIDFLSTLDQGGDDESFGLRDLQLFYNPCSNSCDLCRGPEQKDCIKCSNNQLLQSFYGCQTQVAFHLLQANFYQDRFTNSEGWILKETKSNTMITICQQKTILGGNSVLGAEGIAEKRFIIPLHQKLRVQMTLYKIDSWDGEILIVEVDDQIIWQEQDYQPNDVSLCGSDFFDKIIYVDVVIQHNQSDTLLRIRSTLDEDAENESWGFRDFSLMFEVSELENMIIIFQKLLSLEIILIIISLL</sequence>
<accession>A0A8S1PUQ2</accession>
<dbReference type="Proteomes" id="UP000692954">
    <property type="component" value="Unassembled WGS sequence"/>
</dbReference>
<keyword evidence="1" id="KW-0732">Signal</keyword>
<dbReference type="OrthoDB" id="282595at2759"/>
<gene>
    <name evidence="2" type="ORF">PSON_ATCC_30995.1.T0860137</name>
</gene>
<dbReference type="EMBL" id="CAJJDN010000086">
    <property type="protein sequence ID" value="CAD8106299.1"/>
    <property type="molecule type" value="Genomic_DNA"/>
</dbReference>
<keyword evidence="3" id="KW-1185">Reference proteome</keyword>
<name>A0A8S1PUQ2_9CILI</name>
<proteinExistence type="predicted"/>
<comment type="caution">
    <text evidence="2">The sequence shown here is derived from an EMBL/GenBank/DDBJ whole genome shotgun (WGS) entry which is preliminary data.</text>
</comment>
<evidence type="ECO:0000313" key="2">
    <source>
        <dbReference type="EMBL" id="CAD8106299.1"/>
    </source>
</evidence>
<feature type="signal peptide" evidence="1">
    <location>
        <begin position="1"/>
        <end position="21"/>
    </location>
</feature>
<reference evidence="2" key="1">
    <citation type="submission" date="2021-01" db="EMBL/GenBank/DDBJ databases">
        <authorList>
            <consortium name="Genoscope - CEA"/>
            <person name="William W."/>
        </authorList>
    </citation>
    <scope>NUCLEOTIDE SEQUENCE</scope>
</reference>